<dbReference type="PROSITE" id="PS50002">
    <property type="entry name" value="SH3"/>
    <property type="match status" value="1"/>
</dbReference>
<feature type="region of interest" description="Disordered" evidence="3">
    <location>
        <begin position="218"/>
        <end position="247"/>
    </location>
</feature>
<keyword evidence="6" id="KW-1185">Reference proteome</keyword>
<dbReference type="GO" id="GO:0071933">
    <property type="term" value="F:Arp2/3 complex binding"/>
    <property type="evidence" value="ECO:0007669"/>
    <property type="project" value="TreeGrafter"/>
</dbReference>
<protein>
    <submittedName>
        <fullName evidence="5">NCK interacting protein with SH3 domain</fullName>
    </submittedName>
</protein>
<feature type="region of interest" description="Disordered" evidence="3">
    <location>
        <begin position="263"/>
        <end position="294"/>
    </location>
</feature>
<dbReference type="InterPro" id="IPR035514">
    <property type="entry name" value="SPIN90_SH3"/>
</dbReference>
<dbReference type="Gene3D" id="2.30.30.40">
    <property type="entry name" value="SH3 Domains"/>
    <property type="match status" value="1"/>
</dbReference>
<dbReference type="InterPro" id="IPR018556">
    <property type="entry name" value="SPIN90/Ldb17_LRD"/>
</dbReference>
<evidence type="ECO:0000313" key="6">
    <source>
        <dbReference type="Proteomes" id="UP000694393"/>
    </source>
</evidence>
<feature type="region of interest" description="Disordered" evidence="3">
    <location>
        <begin position="102"/>
        <end position="143"/>
    </location>
</feature>
<dbReference type="Ensembl" id="ENSPCET00000011086.1">
    <property type="protein sequence ID" value="ENSPCEP00000010728.1"/>
    <property type="gene ID" value="ENSPCEG00000008505.1"/>
</dbReference>
<dbReference type="PANTHER" id="PTHR13357:SF1">
    <property type="entry name" value="NCK-INTERACTING PROTEIN WITH SH3 DOMAIN"/>
    <property type="match status" value="1"/>
</dbReference>
<accession>A0A8C8RWN7</accession>
<sequence length="764" mass="84832">MYRALYSFRSAEPNSLPFAAGDTFLLLERSNQHWWLVTRAGSGETGYAPASYLQRLQVLEQDVVLQSIDRAIEAIHNAAMKNGGKYNLEQRDVLQKLIHHRKDTVSRKGHSPTSQGTILTPSSSDHHLDLARQPNGMCRTGYERHHSLPNTEIQEDDEAHYQIPPQPRRAAPVTPPPPEKRKNAQMEAPFKNAVEISSGSVSSASSISTTSLDTLYTGSTASETGLPTATSSPTNTPPPVPSRSAHTTISHSLDVSHSVHVTHGTSVKGGTSKSPQTKRAAPGPPVETVGQKSLPADGEKNMQVKKTAPAAPVGLEAFNSLCLDDKKAAMLELHQNPPATPEPSSQAVSVPKTIGAELIELVRRNTHLSYELSRVAVGVVIGHIQSSIPATTHVMEQILISLVENKNLSSGLPSGQICHDEQRLEVIFADLARHKDDAQQRSWALYEDENVICCYLEELLRILTDADPEVCKKMCKKNAFDSVLSLVAYYQMEHRVPLRLLLLKCFGAMCNLDAAIISTLVNSVLPMELARDMQTHTQDHQKMCYSALVLAMIFSMGEPLPYHHYEHLNSQFVQFLLDVIEDGLPSDTTDQLPDLFVNVLLAFNLHIPVPDHNVVMTTVSKHSNVKTFTEKVLLLLNRGADPVCIFKHQPQPPHSVLKFLQDIFASKDTANIFYHTDMMVMIDIIVRQIADLSPGDKLRMEYLSLMHAIMRSTPYLQHQHRLSDLQGTLQRILTEEEEGQQCQMDKMIVWEMYKEFPGISPGTS</sequence>
<dbReference type="InterPro" id="IPR036028">
    <property type="entry name" value="SH3-like_dom_sf"/>
</dbReference>
<dbReference type="Pfam" id="PF09431">
    <property type="entry name" value="SPIN90_LRD"/>
    <property type="match status" value="1"/>
</dbReference>
<dbReference type="CDD" id="cd11849">
    <property type="entry name" value="SH3_SPIN90"/>
    <property type="match status" value="1"/>
</dbReference>
<dbReference type="GO" id="GO:0006897">
    <property type="term" value="P:endocytosis"/>
    <property type="evidence" value="ECO:0007669"/>
    <property type="project" value="TreeGrafter"/>
</dbReference>
<dbReference type="PANTHER" id="PTHR13357">
    <property type="entry name" value="SH3 ADAPTER PROTEIN SPIN90 NCK INTERACTING PROTEIN WITH SH3 DOMAIN"/>
    <property type="match status" value="1"/>
</dbReference>
<evidence type="ECO:0000256" key="3">
    <source>
        <dbReference type="SAM" id="MobiDB-lite"/>
    </source>
</evidence>
<reference evidence="5" key="1">
    <citation type="submission" date="2025-08" db="UniProtKB">
        <authorList>
            <consortium name="Ensembl"/>
        </authorList>
    </citation>
    <scope>IDENTIFICATION</scope>
</reference>
<dbReference type="SUPFAM" id="SSF48371">
    <property type="entry name" value="ARM repeat"/>
    <property type="match status" value="1"/>
</dbReference>
<dbReference type="SUPFAM" id="SSF50044">
    <property type="entry name" value="SH3-domain"/>
    <property type="match status" value="1"/>
</dbReference>
<evidence type="ECO:0000256" key="1">
    <source>
        <dbReference type="ARBA" id="ARBA00022443"/>
    </source>
</evidence>
<keyword evidence="1 2" id="KW-0728">SH3 domain</keyword>
<feature type="region of interest" description="Disordered" evidence="3">
    <location>
        <begin position="165"/>
        <end position="188"/>
    </location>
</feature>
<reference evidence="5" key="2">
    <citation type="submission" date="2025-09" db="UniProtKB">
        <authorList>
            <consortium name="Ensembl"/>
        </authorList>
    </citation>
    <scope>IDENTIFICATION</scope>
</reference>
<feature type="compositionally biased region" description="Polar residues" evidence="3">
    <location>
        <begin position="264"/>
        <end position="277"/>
    </location>
</feature>
<name>A0A8C8RWN7_9SAUR</name>
<evidence type="ECO:0000259" key="4">
    <source>
        <dbReference type="PROSITE" id="PS50002"/>
    </source>
</evidence>
<evidence type="ECO:0000313" key="5">
    <source>
        <dbReference type="Ensembl" id="ENSPCEP00000010728.1"/>
    </source>
</evidence>
<feature type="domain" description="SH3" evidence="4">
    <location>
        <begin position="1"/>
        <end position="58"/>
    </location>
</feature>
<organism evidence="5 6">
    <name type="scientific">Pelusios castaneus</name>
    <name type="common">West African mud turtle</name>
    <dbReference type="NCBI Taxonomy" id="367368"/>
    <lineage>
        <taxon>Eukaryota</taxon>
        <taxon>Metazoa</taxon>
        <taxon>Chordata</taxon>
        <taxon>Craniata</taxon>
        <taxon>Vertebrata</taxon>
        <taxon>Euteleostomi</taxon>
        <taxon>Archelosauria</taxon>
        <taxon>Testudinata</taxon>
        <taxon>Testudines</taxon>
        <taxon>Pleurodira</taxon>
        <taxon>Pelomedusidae</taxon>
        <taxon>Pelusios</taxon>
    </lineage>
</organism>
<feature type="compositionally biased region" description="Polar residues" evidence="3">
    <location>
        <begin position="111"/>
        <end position="123"/>
    </location>
</feature>
<dbReference type="SMART" id="SM00326">
    <property type="entry name" value="SH3"/>
    <property type="match status" value="1"/>
</dbReference>
<dbReference type="InterPro" id="IPR030125">
    <property type="entry name" value="SPIN90/Ldb17"/>
</dbReference>
<dbReference type="Proteomes" id="UP000694393">
    <property type="component" value="Unplaced"/>
</dbReference>
<dbReference type="AlphaFoldDB" id="A0A8C8RWN7"/>
<evidence type="ECO:0000256" key="2">
    <source>
        <dbReference type="PROSITE-ProRule" id="PRU00192"/>
    </source>
</evidence>
<proteinExistence type="predicted"/>
<dbReference type="InterPro" id="IPR001452">
    <property type="entry name" value="SH3_domain"/>
</dbReference>
<dbReference type="Pfam" id="PF00018">
    <property type="entry name" value="SH3_1"/>
    <property type="match status" value="1"/>
</dbReference>
<dbReference type="InterPro" id="IPR016024">
    <property type="entry name" value="ARM-type_fold"/>
</dbReference>